<dbReference type="GO" id="GO:0004252">
    <property type="term" value="F:serine-type endopeptidase activity"/>
    <property type="evidence" value="ECO:0007669"/>
    <property type="project" value="InterPro"/>
</dbReference>
<feature type="domain" description="Peptidase S49" evidence="6">
    <location>
        <begin position="104"/>
        <end position="256"/>
    </location>
</feature>
<evidence type="ECO:0000256" key="2">
    <source>
        <dbReference type="ARBA" id="ARBA00022670"/>
    </source>
</evidence>
<dbReference type="InterPro" id="IPR004635">
    <property type="entry name" value="Pept_S49_SppA"/>
</dbReference>
<protein>
    <submittedName>
        <fullName evidence="7">Signal peptide peptidase SppA</fullName>
    </submittedName>
</protein>
<dbReference type="GO" id="GO:0006508">
    <property type="term" value="P:proteolysis"/>
    <property type="evidence" value="ECO:0007669"/>
    <property type="project" value="UniProtKB-KW"/>
</dbReference>
<evidence type="ECO:0000256" key="1">
    <source>
        <dbReference type="ARBA" id="ARBA00008683"/>
    </source>
</evidence>
<keyword evidence="4" id="KW-0720">Serine protease</keyword>
<proteinExistence type="inferred from homology"/>
<dbReference type="NCBIfam" id="TIGR00706">
    <property type="entry name" value="SppA_dom"/>
    <property type="match status" value="1"/>
</dbReference>
<dbReference type="InterPro" id="IPR001907">
    <property type="entry name" value="ClpP"/>
</dbReference>
<dbReference type="CDD" id="cd07023">
    <property type="entry name" value="S49_Sppa_N_C"/>
    <property type="match status" value="1"/>
</dbReference>
<dbReference type="Pfam" id="PF01343">
    <property type="entry name" value="Peptidase_S49"/>
    <property type="match status" value="1"/>
</dbReference>
<organism evidence="7">
    <name type="scientific">Desulfomonile tiedjei</name>
    <dbReference type="NCBI Taxonomy" id="2358"/>
    <lineage>
        <taxon>Bacteria</taxon>
        <taxon>Pseudomonadati</taxon>
        <taxon>Thermodesulfobacteriota</taxon>
        <taxon>Desulfomonilia</taxon>
        <taxon>Desulfomonilales</taxon>
        <taxon>Desulfomonilaceae</taxon>
        <taxon>Desulfomonile</taxon>
    </lineage>
</organism>
<keyword evidence="2" id="KW-0645">Protease</keyword>
<name>A0A7C4ARA6_9BACT</name>
<accession>A0A7C4ARA6</accession>
<dbReference type="EMBL" id="DTGT01000167">
    <property type="protein sequence ID" value="HGH60721.1"/>
    <property type="molecule type" value="Genomic_DNA"/>
</dbReference>
<evidence type="ECO:0000256" key="4">
    <source>
        <dbReference type="ARBA" id="ARBA00022825"/>
    </source>
</evidence>
<keyword evidence="5" id="KW-0812">Transmembrane</keyword>
<dbReference type="Gene3D" id="3.90.226.10">
    <property type="entry name" value="2-enoyl-CoA Hydratase, Chain A, domain 1"/>
    <property type="match status" value="2"/>
</dbReference>
<dbReference type="SUPFAM" id="SSF52096">
    <property type="entry name" value="ClpP/crotonase"/>
    <property type="match status" value="1"/>
</dbReference>
<gene>
    <name evidence="7" type="primary">sppA</name>
    <name evidence="7" type="ORF">ENV54_05425</name>
</gene>
<comment type="caution">
    <text evidence="7">The sequence shown here is derived from an EMBL/GenBank/DDBJ whole genome shotgun (WGS) entry which is preliminary data.</text>
</comment>
<keyword evidence="5" id="KW-1133">Transmembrane helix</keyword>
<dbReference type="InterPro" id="IPR029045">
    <property type="entry name" value="ClpP/crotonase-like_dom_sf"/>
</dbReference>
<evidence type="ECO:0000259" key="6">
    <source>
        <dbReference type="Pfam" id="PF01343"/>
    </source>
</evidence>
<feature type="transmembrane region" description="Helical" evidence="5">
    <location>
        <begin position="9"/>
        <end position="29"/>
    </location>
</feature>
<reference evidence="7" key="1">
    <citation type="journal article" date="2020" name="mSystems">
        <title>Genome- and Community-Level Interaction Insights into Carbon Utilization and Element Cycling Functions of Hydrothermarchaeota in Hydrothermal Sediment.</title>
        <authorList>
            <person name="Zhou Z."/>
            <person name="Liu Y."/>
            <person name="Xu W."/>
            <person name="Pan J."/>
            <person name="Luo Z.H."/>
            <person name="Li M."/>
        </authorList>
    </citation>
    <scope>NUCLEOTIDE SEQUENCE [LARGE SCALE GENOMIC DNA]</scope>
    <source>
        <strain evidence="7">SpSt-769</strain>
    </source>
</reference>
<evidence type="ECO:0000256" key="3">
    <source>
        <dbReference type="ARBA" id="ARBA00022801"/>
    </source>
</evidence>
<keyword evidence="5" id="KW-0472">Membrane</keyword>
<comment type="similarity">
    <text evidence="1">Belongs to the peptidase S49 family.</text>
</comment>
<dbReference type="PANTHER" id="PTHR42987:SF7">
    <property type="entry name" value="SIGNAL PEPTIDE PEPTIDASE SPPA-RELATED"/>
    <property type="match status" value="1"/>
</dbReference>
<evidence type="ECO:0000256" key="5">
    <source>
        <dbReference type="SAM" id="Phobius"/>
    </source>
</evidence>
<sequence length="301" mass="33213">MKPSRTKKSILAIVIIILVFLGISLLFTLSTNEETPASRFSDFLESNKIGVVTVEGELTSADETLKELRKFQRRGSVKAVVLRINSPGGAVAPAQEIYREVIKTRKKKPVVASMQTMGTSAAYYIASSADKIVCSAGTITGSIGVIMMLADLEKIMDRVGLNVKIIKAGKYKDIGSMFRPLTDDERNILQDFAAEIHEQFIHDVAKARKGKIEEKQLRSIADGRFFTGEKAKEMGLVDTIGNFYDAVKIASELGGVKGEPELIYPKKKWENYLDLLMESSANAFGKVFNAARTARPQVELR</sequence>
<dbReference type="InterPro" id="IPR002142">
    <property type="entry name" value="Peptidase_S49"/>
</dbReference>
<dbReference type="GO" id="GO:0004176">
    <property type="term" value="F:ATP-dependent peptidase activity"/>
    <property type="evidence" value="ECO:0007669"/>
    <property type="project" value="InterPro"/>
</dbReference>
<evidence type="ECO:0000313" key="7">
    <source>
        <dbReference type="EMBL" id="HGH60721.1"/>
    </source>
</evidence>
<dbReference type="PANTHER" id="PTHR42987">
    <property type="entry name" value="PEPTIDASE S49"/>
    <property type="match status" value="1"/>
</dbReference>
<keyword evidence="3" id="KW-0378">Hydrolase</keyword>
<dbReference type="InterPro" id="IPR047272">
    <property type="entry name" value="S49_SppA_C"/>
</dbReference>
<dbReference type="PRINTS" id="PR00127">
    <property type="entry name" value="CLPPROTEASEP"/>
</dbReference>
<dbReference type="AlphaFoldDB" id="A0A7C4ARA6"/>